<dbReference type="Gene3D" id="3.20.20.70">
    <property type="entry name" value="Aldolase class I"/>
    <property type="match status" value="1"/>
</dbReference>
<dbReference type="SFLD" id="SFLDS00029">
    <property type="entry name" value="Radical_SAM"/>
    <property type="match status" value="1"/>
</dbReference>
<dbReference type="EMBL" id="AMFJ01000386">
    <property type="protein sequence ID" value="EKE27981.1"/>
    <property type="molecule type" value="Genomic_DNA"/>
</dbReference>
<evidence type="ECO:0000256" key="4">
    <source>
        <dbReference type="ARBA" id="ARBA00023014"/>
    </source>
</evidence>
<dbReference type="InterPro" id="IPR007197">
    <property type="entry name" value="rSAM"/>
</dbReference>
<evidence type="ECO:0008006" key="6">
    <source>
        <dbReference type="Google" id="ProtNLM"/>
    </source>
</evidence>
<dbReference type="AlphaFoldDB" id="K2FA19"/>
<sequence length="405" mass="49528">MKLDKSFSQLILDVHELSPLEWINRCIWRDFVSEKKLKYLAKEVQSKIRDMLFMKVIYEKYPEDNIKLLLKKKMKVSLNLWNFCPHECRHCSIDWNMDWSIFDFEAYMFLMEKYSQELKYVNAFFFTGGELLDREELPLIIEEALKRWVYAIEFVTRWGLVFQPRNIRNIISLKERYKNFDLNLALSMDNYSETNNKKTNKYLDRLTEIIVMQFEIFKKESVDFISTIPFDDAEEANNEVYKIARKINRLWNRLKKAWFKFTKHQLIDWFDNFYFEKDWRSFTISVVYQMLVWCTDKGRRIKWSWAELGREDACRYLNFSENSTFYVDDAMNLNYCSNISHWFDDGKWIINLMESPKKEVIRMFLRTKQRFYDLLTYDEITEYVINPENKHLCSKLRQELSIIKK</sequence>
<accession>K2FA19</accession>
<evidence type="ECO:0000256" key="3">
    <source>
        <dbReference type="ARBA" id="ARBA00023004"/>
    </source>
</evidence>
<dbReference type="GO" id="GO:0046872">
    <property type="term" value="F:metal ion binding"/>
    <property type="evidence" value="ECO:0007669"/>
    <property type="project" value="UniProtKB-KW"/>
</dbReference>
<keyword evidence="2" id="KW-0479">Metal-binding</keyword>
<dbReference type="GO" id="GO:0051536">
    <property type="term" value="F:iron-sulfur cluster binding"/>
    <property type="evidence" value="ECO:0007669"/>
    <property type="project" value="UniProtKB-KW"/>
</dbReference>
<dbReference type="InterPro" id="IPR058240">
    <property type="entry name" value="rSAM_sf"/>
</dbReference>
<dbReference type="GO" id="GO:0003824">
    <property type="term" value="F:catalytic activity"/>
    <property type="evidence" value="ECO:0007669"/>
    <property type="project" value="InterPro"/>
</dbReference>
<keyword evidence="1" id="KW-0949">S-adenosyl-L-methionine</keyword>
<comment type="caution">
    <text evidence="5">The sequence shown here is derived from an EMBL/GenBank/DDBJ whole genome shotgun (WGS) entry which is preliminary data.</text>
</comment>
<keyword evidence="4" id="KW-0411">Iron-sulfur</keyword>
<dbReference type="InterPro" id="IPR013785">
    <property type="entry name" value="Aldolase_TIM"/>
</dbReference>
<dbReference type="SUPFAM" id="SSF102114">
    <property type="entry name" value="Radical SAM enzymes"/>
    <property type="match status" value="1"/>
</dbReference>
<evidence type="ECO:0000313" key="5">
    <source>
        <dbReference type="EMBL" id="EKE27981.1"/>
    </source>
</evidence>
<organism evidence="5">
    <name type="scientific">uncultured bacterium</name>
    <name type="common">gcode 4</name>
    <dbReference type="NCBI Taxonomy" id="1234023"/>
    <lineage>
        <taxon>Bacteria</taxon>
        <taxon>environmental samples</taxon>
    </lineage>
</organism>
<reference evidence="5" key="1">
    <citation type="journal article" date="2012" name="Science">
        <title>Fermentation, hydrogen, and sulfur metabolism in multiple uncultivated bacterial phyla.</title>
        <authorList>
            <person name="Wrighton K.C."/>
            <person name="Thomas B.C."/>
            <person name="Sharon I."/>
            <person name="Miller C.S."/>
            <person name="Castelle C.J."/>
            <person name="VerBerkmoes N.C."/>
            <person name="Wilkins M.J."/>
            <person name="Hettich R.L."/>
            <person name="Lipton M.S."/>
            <person name="Williams K.H."/>
            <person name="Long P.E."/>
            <person name="Banfield J.F."/>
        </authorList>
    </citation>
    <scope>NUCLEOTIDE SEQUENCE [LARGE SCALE GENOMIC DNA]</scope>
</reference>
<evidence type="ECO:0000256" key="2">
    <source>
        <dbReference type="ARBA" id="ARBA00022723"/>
    </source>
</evidence>
<gene>
    <name evidence="5" type="ORF">ACD_3C00112G0004</name>
</gene>
<keyword evidence="3" id="KW-0408">Iron</keyword>
<name>K2FA19_9BACT</name>
<proteinExistence type="predicted"/>
<evidence type="ECO:0000256" key="1">
    <source>
        <dbReference type="ARBA" id="ARBA00022691"/>
    </source>
</evidence>
<protein>
    <recommendedName>
        <fullName evidence="6">Radical SAM protein</fullName>
    </recommendedName>
</protein>